<dbReference type="Gene3D" id="3.30.1360.40">
    <property type="match status" value="1"/>
</dbReference>
<reference evidence="12 13" key="1">
    <citation type="submission" date="2019-03" db="EMBL/GenBank/DDBJ databases">
        <title>Genome sequence of Sphingomonas sp. 17J27-24.</title>
        <authorList>
            <person name="Kim M."/>
            <person name="Maeng S."/>
            <person name="Sathiyaraj S."/>
        </authorList>
    </citation>
    <scope>NUCLEOTIDE SEQUENCE [LARGE SCALE GENOMIC DNA]</scope>
    <source>
        <strain evidence="12 13">17J27-24</strain>
    </source>
</reference>
<dbReference type="HAMAP" id="MF_00173">
    <property type="entry name" value="Arg_repressor"/>
    <property type="match status" value="1"/>
</dbReference>
<dbReference type="InterPro" id="IPR020900">
    <property type="entry name" value="Arg_repress_DNA-bd"/>
</dbReference>
<dbReference type="PANTHER" id="PTHR34471">
    <property type="entry name" value="ARGININE REPRESSOR"/>
    <property type="match status" value="1"/>
</dbReference>
<dbReference type="InterPro" id="IPR036388">
    <property type="entry name" value="WH-like_DNA-bd_sf"/>
</dbReference>
<dbReference type="Pfam" id="PF02863">
    <property type="entry name" value="Arg_repressor_C"/>
    <property type="match status" value="1"/>
</dbReference>
<dbReference type="Proteomes" id="UP000298213">
    <property type="component" value="Unassembled WGS sequence"/>
</dbReference>
<keyword evidence="5 9" id="KW-0963">Cytoplasm</keyword>
<dbReference type="InterPro" id="IPR036390">
    <property type="entry name" value="WH_DNA-bd_sf"/>
</dbReference>
<dbReference type="GO" id="GO:1900079">
    <property type="term" value="P:regulation of arginine biosynthetic process"/>
    <property type="evidence" value="ECO:0007669"/>
    <property type="project" value="UniProtKB-UniRule"/>
</dbReference>
<comment type="caution">
    <text evidence="12">The sequence shown here is derived from an EMBL/GenBank/DDBJ whole genome shotgun (WGS) entry which is preliminary data.</text>
</comment>
<proteinExistence type="inferred from homology"/>
<dbReference type="UniPathway" id="UPA00068"/>
<evidence type="ECO:0000256" key="1">
    <source>
        <dbReference type="ARBA" id="ARBA00004496"/>
    </source>
</evidence>
<organism evidence="12 13">
    <name type="scientific">Sphingomonas parva</name>
    <dbReference type="NCBI Taxonomy" id="2555898"/>
    <lineage>
        <taxon>Bacteria</taxon>
        <taxon>Pseudomonadati</taxon>
        <taxon>Pseudomonadota</taxon>
        <taxon>Alphaproteobacteria</taxon>
        <taxon>Sphingomonadales</taxon>
        <taxon>Sphingomonadaceae</taxon>
        <taxon>Sphingomonas</taxon>
    </lineage>
</organism>
<evidence type="ECO:0000256" key="9">
    <source>
        <dbReference type="HAMAP-Rule" id="MF_00173"/>
    </source>
</evidence>
<dbReference type="NCBIfam" id="TIGR01529">
    <property type="entry name" value="argR_whole"/>
    <property type="match status" value="1"/>
</dbReference>
<dbReference type="InterPro" id="IPR001669">
    <property type="entry name" value="Arg_repress"/>
</dbReference>
<dbReference type="InterPro" id="IPR036251">
    <property type="entry name" value="Arg_repress_C_sf"/>
</dbReference>
<keyword evidence="9" id="KW-0028">Amino-acid biosynthesis</keyword>
<dbReference type="EMBL" id="SPDV01000030">
    <property type="protein sequence ID" value="TFI57468.1"/>
    <property type="molecule type" value="Genomic_DNA"/>
</dbReference>
<dbReference type="Pfam" id="PF01316">
    <property type="entry name" value="Arg_repressor"/>
    <property type="match status" value="1"/>
</dbReference>
<comment type="pathway">
    <text evidence="2 9">Amino-acid biosynthesis; L-arginine biosynthesis [regulation].</text>
</comment>
<evidence type="ECO:0000259" key="10">
    <source>
        <dbReference type="Pfam" id="PF01316"/>
    </source>
</evidence>
<evidence type="ECO:0000259" key="11">
    <source>
        <dbReference type="Pfam" id="PF02863"/>
    </source>
</evidence>
<dbReference type="GO" id="GO:0003677">
    <property type="term" value="F:DNA binding"/>
    <property type="evidence" value="ECO:0007669"/>
    <property type="project" value="UniProtKB-KW"/>
</dbReference>
<evidence type="ECO:0000256" key="8">
    <source>
        <dbReference type="ARBA" id="ARBA00023163"/>
    </source>
</evidence>
<evidence type="ECO:0000256" key="7">
    <source>
        <dbReference type="ARBA" id="ARBA00023125"/>
    </source>
</evidence>
<keyword evidence="8 9" id="KW-0804">Transcription</keyword>
<comment type="subcellular location">
    <subcellularLocation>
        <location evidence="1 9">Cytoplasm</location>
    </subcellularLocation>
</comment>
<dbReference type="GO" id="GO:0034618">
    <property type="term" value="F:arginine binding"/>
    <property type="evidence" value="ECO:0007669"/>
    <property type="project" value="InterPro"/>
</dbReference>
<protein>
    <recommendedName>
        <fullName evidence="4 9">Arginine repressor</fullName>
    </recommendedName>
</protein>
<sequence>MAPGREPHAQRARRARLDARGLTDERAVTDARSRRQKAIAELIRAAPLASQEEVTARLRAQGFAVTQATISRDLDRMGAVKVKRGGVMSYALPDQISDSDWAASRLRKIVSEWVHSVEAAGNLLVLRTPPGSAHLVGLALDQAKLPEIAGTICGDDTLFVALRDGVQAAAVEARFRHLAGAAAR</sequence>
<dbReference type="GO" id="GO:0051259">
    <property type="term" value="P:protein complex oligomerization"/>
    <property type="evidence" value="ECO:0007669"/>
    <property type="project" value="InterPro"/>
</dbReference>
<dbReference type="GO" id="GO:0003700">
    <property type="term" value="F:DNA-binding transcription factor activity"/>
    <property type="evidence" value="ECO:0007669"/>
    <property type="project" value="UniProtKB-UniRule"/>
</dbReference>
<dbReference type="InterPro" id="IPR020899">
    <property type="entry name" value="Arg_repress_C"/>
</dbReference>
<accession>A0A4Y8ZN86</accession>
<dbReference type="PRINTS" id="PR01467">
    <property type="entry name" value="ARGREPRESSOR"/>
</dbReference>
<dbReference type="SUPFAM" id="SSF55252">
    <property type="entry name" value="C-terminal domain of arginine repressor"/>
    <property type="match status" value="1"/>
</dbReference>
<keyword evidence="13" id="KW-1185">Reference proteome</keyword>
<dbReference type="GO" id="GO:0005737">
    <property type="term" value="C:cytoplasm"/>
    <property type="evidence" value="ECO:0007669"/>
    <property type="project" value="UniProtKB-SubCell"/>
</dbReference>
<keyword evidence="9" id="KW-0678">Repressor</keyword>
<evidence type="ECO:0000313" key="13">
    <source>
        <dbReference type="Proteomes" id="UP000298213"/>
    </source>
</evidence>
<name>A0A4Y8ZN86_9SPHN</name>
<evidence type="ECO:0000256" key="5">
    <source>
        <dbReference type="ARBA" id="ARBA00022490"/>
    </source>
</evidence>
<dbReference type="GO" id="GO:0006526">
    <property type="term" value="P:L-arginine biosynthetic process"/>
    <property type="evidence" value="ECO:0007669"/>
    <property type="project" value="UniProtKB-UniPathway"/>
</dbReference>
<comment type="function">
    <text evidence="9">Regulates arginine biosynthesis genes.</text>
</comment>
<dbReference type="OrthoDB" id="7060358at2"/>
<keyword evidence="6 9" id="KW-0805">Transcription regulation</keyword>
<dbReference type="PANTHER" id="PTHR34471:SF1">
    <property type="entry name" value="ARGININE REPRESSOR"/>
    <property type="match status" value="1"/>
</dbReference>
<dbReference type="Gene3D" id="1.10.10.10">
    <property type="entry name" value="Winged helix-like DNA-binding domain superfamily/Winged helix DNA-binding domain"/>
    <property type="match status" value="1"/>
</dbReference>
<keyword evidence="9" id="KW-0055">Arginine biosynthesis</keyword>
<feature type="domain" description="Arginine repressor C-terminal" evidence="11">
    <location>
        <begin position="111"/>
        <end position="176"/>
    </location>
</feature>
<comment type="similarity">
    <text evidence="3 9">Belongs to the ArgR family.</text>
</comment>
<evidence type="ECO:0000256" key="2">
    <source>
        <dbReference type="ARBA" id="ARBA00005040"/>
    </source>
</evidence>
<keyword evidence="7 9" id="KW-0238">DNA-binding</keyword>
<evidence type="ECO:0000256" key="3">
    <source>
        <dbReference type="ARBA" id="ARBA00008316"/>
    </source>
</evidence>
<dbReference type="SUPFAM" id="SSF46785">
    <property type="entry name" value="Winged helix' DNA-binding domain"/>
    <property type="match status" value="1"/>
</dbReference>
<evidence type="ECO:0000256" key="4">
    <source>
        <dbReference type="ARBA" id="ARBA00021148"/>
    </source>
</evidence>
<feature type="domain" description="Arginine repressor DNA-binding" evidence="10">
    <location>
        <begin position="32"/>
        <end position="95"/>
    </location>
</feature>
<evidence type="ECO:0000313" key="12">
    <source>
        <dbReference type="EMBL" id="TFI57468.1"/>
    </source>
</evidence>
<gene>
    <name evidence="9 12" type="primary">argR</name>
    <name evidence="12" type="ORF">E2493_14765</name>
</gene>
<dbReference type="AlphaFoldDB" id="A0A4Y8ZN86"/>
<evidence type="ECO:0000256" key="6">
    <source>
        <dbReference type="ARBA" id="ARBA00023015"/>
    </source>
</evidence>